<feature type="chain" id="PRO_5047376131" description="DUF2460 domain-containing protein" evidence="1">
    <location>
        <begin position="20"/>
        <end position="1125"/>
    </location>
</feature>
<sequence>MTKKGLLIFFLFLGVLVSAQTTSKDFRSKKVLVVKDTIQIDSVSINPLKFKILDAQLRTIKYSEYQVNYSEAYVIIDAKKYPEITIEYYRFPDFLTKTYSPFDKKFIIPTTSTTGRLYSLTTNKKPSDLRLFDGLKTSGYITRGVTTGNNQNAVTNSAMDLTIEGKLSKEVSIRANIFDTNIPLQQNGYSQNITDFDRIFIELYSTNWRIKAGDISLNNKDSYFLNFEKQVAGLEVEANISEKSAVSASGAVVRGRFTAFNFVGIESNQGPYKIFGPNNEPAIVIVAGSDRVYVNGVQIQRGDDQDYTIDYNLAEIRFNTTYPITNDMRIRVEFQFSDRNYTRFITYEKGHYKSDSFNINGYFYSESDAKNQPLQLSLTEEQKQILTNAGNDQSLMVAQSAFVDEFSENKILYRKTFVGAIETFEYSTDQNQELYTVTFTNVGTNNGDYTLDRTIAIGNIFRYVGPNMGNYDPIIRLFAPTKLQVAVVNSQFKPNKKTTVNAEIALSNNDQNLFSTINDNQNKGVATKIKWTQILLDKQWQLLSDVDYLFIHRNFQTVQRFQAVEFNRDWNLVNPTGNQRQLSTTLRLFNKKESAISYTFDHLSFSNNFTGSKHVLQSKFRSANTFFYTDVSLLHNTSTLERNSFLRAKGSIEQSFSKSWIGGFINFETNDRKNKGTNTFINTSHRFKEYEGYFGLGDSTKVYTKLGFNYRNNDSIRTNQFTQINNRKTLYMNSRLVQNKNTNLSVFANYRITENSFSEDEKSLNSKIAYNQLLFNNFVSLGTIYETSSGNIARQDYVYIETEPGQGFYTWIDYNNDGVKDFDEFEVAEFQDQANYLRVPLPNLRYIATQKVKWSQSLTLNAAQWNSKNGLKKILSHFQNQTFLNVLNEQQRIGNSFNLNPFDFDENSLIGLSLNFRNSIYFNRNLQRYSWSYTYGSSRAKQQFFIGNQNNKTKLHQLEFAHKLSTYWLIDLLGKASKNNLETENFNNRNYEIKALEINPKISYLYTKDQRFSVFYHYKFKENQLQDFEELNQQKFGVEYLFTSKKQNQLSLNFTAFFNDFSGNPNSPVGYQMLEGLQNGKNYTWSALYNQKLNSFLSLNLNYLGRKSENSKTIHTGSIQLRAIF</sequence>
<keyword evidence="1" id="KW-0732">Signal</keyword>
<evidence type="ECO:0000313" key="2">
    <source>
        <dbReference type="EMBL" id="MDT7830859.1"/>
    </source>
</evidence>
<dbReference type="Proteomes" id="UP001257277">
    <property type="component" value="Unassembled WGS sequence"/>
</dbReference>
<dbReference type="RefSeq" id="WP_349240117.1">
    <property type="nucleotide sequence ID" value="NZ_JAVTTO010000001.1"/>
</dbReference>
<dbReference type="EMBL" id="JAVTTO010000001">
    <property type="protein sequence ID" value="MDT7830859.1"/>
    <property type="molecule type" value="Genomic_DNA"/>
</dbReference>
<proteinExistence type="predicted"/>
<evidence type="ECO:0000256" key="1">
    <source>
        <dbReference type="SAM" id="SignalP"/>
    </source>
</evidence>
<keyword evidence="3" id="KW-1185">Reference proteome</keyword>
<feature type="signal peptide" evidence="1">
    <location>
        <begin position="1"/>
        <end position="19"/>
    </location>
</feature>
<name>A0ABU3LCE0_9FLAO</name>
<accession>A0ABU3LCE0</accession>
<organism evidence="2 3">
    <name type="scientific">Asprobacillus argus</name>
    <dbReference type="NCBI Taxonomy" id="3076534"/>
    <lineage>
        <taxon>Bacteria</taxon>
        <taxon>Pseudomonadati</taxon>
        <taxon>Bacteroidota</taxon>
        <taxon>Flavobacteriia</taxon>
        <taxon>Flavobacteriales</taxon>
        <taxon>Flavobacteriaceae</taxon>
        <taxon>Asprobacillus</taxon>
    </lineage>
</organism>
<protein>
    <recommendedName>
        <fullName evidence="4">DUF2460 domain-containing protein</fullName>
    </recommendedName>
</protein>
<evidence type="ECO:0000313" key="3">
    <source>
        <dbReference type="Proteomes" id="UP001257277"/>
    </source>
</evidence>
<reference evidence="2 3" key="1">
    <citation type="submission" date="2023-09" db="EMBL/GenBank/DDBJ databases">
        <title>Novel taxa isolated from Blanes Bay.</title>
        <authorList>
            <person name="Rey-Velasco X."/>
            <person name="Lucena T."/>
        </authorList>
    </citation>
    <scope>NUCLEOTIDE SEQUENCE [LARGE SCALE GENOMIC DNA]</scope>
    <source>
        <strain evidence="2 3">S356</strain>
    </source>
</reference>
<evidence type="ECO:0008006" key="4">
    <source>
        <dbReference type="Google" id="ProtNLM"/>
    </source>
</evidence>
<comment type="caution">
    <text evidence="2">The sequence shown here is derived from an EMBL/GenBank/DDBJ whole genome shotgun (WGS) entry which is preliminary data.</text>
</comment>
<gene>
    <name evidence="2" type="ORF">RQM59_00620</name>
</gene>